<evidence type="ECO:0000256" key="4">
    <source>
        <dbReference type="ARBA" id="ARBA00022976"/>
    </source>
</evidence>
<comment type="similarity">
    <text evidence="2 7">Belongs to the APH-1 family.</text>
</comment>
<evidence type="ECO:0000313" key="9">
    <source>
        <dbReference type="EMBL" id="KAI2662694.1"/>
    </source>
</evidence>
<keyword evidence="5 7" id="KW-1133">Transmembrane helix</keyword>
<sequence>MEELARESIRSISLLSRPARGSDVPRLGSFGAIFIMLKSALGAGLLNFPWAFEKAGGVNTAISVEMVSLVFLISGLVILGYASSISRQNTYHDVVREVCGQRIGHLCEICFVFNLFMISVAFLVVVQDQLDKLCLSLYETVTGNTEGEMPYHWYTDHRFALFVMCLIIILPLSIPKEIGIQKYTSSMENKKITHWVFISVTSMIFCLLIYTLTGVFGFLTFGREVASDILMSYPGNDVVMIIARLLFGISIITIYPIILLLGRSVILTQILRFWERRAIITSVFESRCRLILTVLWIAVTLLIAIYVPDMSEVISVIGGISAFFIFIFPGLCLIFAMQTEPINHRIRAILTVWGVVTVVTGAFIFGQSTTIAPSSIMTVAVFFGCTFIAFGPAVALFLFTIARDPLRVIFLIAGAFFWLVSLLLSSLVWFITVQISNKNSAAQQRGLLIFGVVLSVLLQETFRYGYYRLLKKANEGLLALSQEDTMPISMRQLAYVSGLGFGFMSGAFSVVNILSDSLGPGTVGIHGDSQHYFISSAFMTLAIILLHMFWGVVFFESCERQRWWALGAVTFVNPHYQGSLIPTYIILSVMAAWAYLCAGGSLRNLKLCLTCKDKDFLLANHRPR</sequence>
<dbReference type="Pfam" id="PF01490">
    <property type="entry name" value="Aa_trans"/>
    <property type="match status" value="1"/>
</dbReference>
<keyword evidence="6 7" id="KW-0472">Membrane</keyword>
<evidence type="ECO:0000256" key="6">
    <source>
        <dbReference type="ARBA" id="ARBA00023136"/>
    </source>
</evidence>
<evidence type="ECO:0000256" key="1">
    <source>
        <dbReference type="ARBA" id="ARBA00004141"/>
    </source>
</evidence>
<feature type="transmembrane region" description="Helical" evidence="7">
    <location>
        <begin position="288"/>
        <end position="307"/>
    </location>
</feature>
<evidence type="ECO:0000259" key="8">
    <source>
        <dbReference type="Pfam" id="PF01490"/>
    </source>
</evidence>
<keyword evidence="3 7" id="KW-0812">Transmembrane</keyword>
<protein>
    <recommendedName>
        <fullName evidence="7">Gamma-secretase subunit APH-1</fullName>
        <shortName evidence="7">APH-1</shortName>
    </recommendedName>
</protein>
<name>A0ABQ8MII7_LABRO</name>
<dbReference type="EMBL" id="JACTAM010000007">
    <property type="protein sequence ID" value="KAI2662694.1"/>
    <property type="molecule type" value="Genomic_DNA"/>
</dbReference>
<feature type="transmembrane region" description="Helical" evidence="7">
    <location>
        <begin position="103"/>
        <end position="126"/>
    </location>
</feature>
<comment type="function">
    <text evidence="7">Potential subunit of the gamma-secretase complex, an endoprotease complex that catalyzes the intramembrane cleavage of integral proteins such as Notch receptors.</text>
</comment>
<feature type="transmembrane region" description="Helical" evidence="7">
    <location>
        <begin position="576"/>
        <end position="596"/>
    </location>
</feature>
<feature type="transmembrane region" description="Helical" evidence="7">
    <location>
        <begin position="313"/>
        <end position="336"/>
    </location>
</feature>
<dbReference type="InterPro" id="IPR009294">
    <property type="entry name" value="Aph-1"/>
</dbReference>
<reference evidence="9 10" key="1">
    <citation type="submission" date="2022-01" db="EMBL/GenBank/DDBJ databases">
        <title>A high-quality chromosome-level genome assembly of rohu carp, Labeo rohita.</title>
        <authorList>
            <person name="Arick M.A. II"/>
            <person name="Hsu C.-Y."/>
            <person name="Magbanua Z."/>
            <person name="Pechanova O."/>
            <person name="Grover C."/>
            <person name="Miller E."/>
            <person name="Thrash A."/>
            <person name="Ezzel L."/>
            <person name="Alam S."/>
            <person name="Benzie J."/>
            <person name="Hamilton M."/>
            <person name="Karsi A."/>
            <person name="Lawrence M.L."/>
            <person name="Peterson D.G."/>
        </authorList>
    </citation>
    <scope>NUCLEOTIDE SEQUENCE [LARGE SCALE GENOMIC DNA]</scope>
    <source>
        <strain evidence="10">BAU-BD-2019</strain>
        <tissue evidence="9">Blood</tissue>
    </source>
</reference>
<evidence type="ECO:0000256" key="7">
    <source>
        <dbReference type="RuleBase" id="RU369072"/>
    </source>
</evidence>
<feature type="transmembrane region" description="Helical" evidence="7">
    <location>
        <begin position="534"/>
        <end position="555"/>
    </location>
</feature>
<feature type="transmembrane region" description="Helical" evidence="7">
    <location>
        <begin position="241"/>
        <end position="267"/>
    </location>
</feature>
<feature type="transmembrane region" description="Helical" evidence="7">
    <location>
        <begin position="348"/>
        <end position="367"/>
    </location>
</feature>
<organism evidence="9 10">
    <name type="scientific">Labeo rohita</name>
    <name type="common">Indian major carp</name>
    <name type="synonym">Cyprinus rohita</name>
    <dbReference type="NCBI Taxonomy" id="84645"/>
    <lineage>
        <taxon>Eukaryota</taxon>
        <taxon>Metazoa</taxon>
        <taxon>Chordata</taxon>
        <taxon>Craniata</taxon>
        <taxon>Vertebrata</taxon>
        <taxon>Euteleostomi</taxon>
        <taxon>Actinopterygii</taxon>
        <taxon>Neopterygii</taxon>
        <taxon>Teleostei</taxon>
        <taxon>Ostariophysi</taxon>
        <taxon>Cypriniformes</taxon>
        <taxon>Cyprinidae</taxon>
        <taxon>Labeoninae</taxon>
        <taxon>Labeonini</taxon>
        <taxon>Labeo</taxon>
    </lineage>
</organism>
<feature type="transmembrane region" description="Helical" evidence="7">
    <location>
        <begin position="379"/>
        <end position="401"/>
    </location>
</feature>
<comment type="subcellular location">
    <subcellularLocation>
        <location evidence="1 7">Membrane</location>
        <topology evidence="1 7">Multi-pass membrane protein</topology>
    </subcellularLocation>
</comment>
<feature type="transmembrane region" description="Helical" evidence="7">
    <location>
        <begin position="444"/>
        <end position="462"/>
    </location>
</feature>
<comment type="caution">
    <text evidence="9">The sequence shown here is derived from an EMBL/GenBank/DDBJ whole genome shotgun (WGS) entry which is preliminary data.</text>
</comment>
<comment type="subunit">
    <text evidence="7">Component of the gamma-secretase complex.</text>
</comment>
<gene>
    <name evidence="9" type="ORF">H4Q32_001616</name>
</gene>
<evidence type="ECO:0000256" key="5">
    <source>
        <dbReference type="ARBA" id="ARBA00022989"/>
    </source>
</evidence>
<feature type="transmembrane region" description="Helical" evidence="7">
    <location>
        <begin position="157"/>
        <end position="174"/>
    </location>
</feature>
<evidence type="ECO:0000313" key="10">
    <source>
        <dbReference type="Proteomes" id="UP000830375"/>
    </source>
</evidence>
<keyword evidence="10" id="KW-1185">Reference proteome</keyword>
<keyword evidence="4 7" id="KW-0914">Notch signaling pathway</keyword>
<feature type="transmembrane region" description="Helical" evidence="7">
    <location>
        <begin position="408"/>
        <end position="432"/>
    </location>
</feature>
<feature type="transmembrane region" description="Helical" evidence="7">
    <location>
        <begin position="27"/>
        <end position="50"/>
    </location>
</feature>
<feature type="domain" description="Amino acid transporter transmembrane" evidence="8">
    <location>
        <begin position="187"/>
        <end position="368"/>
    </location>
</feature>
<dbReference type="PANTHER" id="PTHR12889">
    <property type="entry name" value="GAMMA-SECRETASE SUBUNIT APH-1"/>
    <property type="match status" value="1"/>
</dbReference>
<dbReference type="InterPro" id="IPR013057">
    <property type="entry name" value="AA_transpt_TM"/>
</dbReference>
<feature type="transmembrane region" description="Helical" evidence="7">
    <location>
        <begin position="493"/>
        <end position="514"/>
    </location>
</feature>
<dbReference type="Proteomes" id="UP000830375">
    <property type="component" value="Unassembled WGS sequence"/>
</dbReference>
<evidence type="ECO:0000256" key="3">
    <source>
        <dbReference type="ARBA" id="ARBA00022692"/>
    </source>
</evidence>
<feature type="transmembrane region" description="Helical" evidence="7">
    <location>
        <begin position="195"/>
        <end position="221"/>
    </location>
</feature>
<comment type="caution">
    <text evidence="7">Lacks conserved residue(s) required for the propagation of feature annotation.</text>
</comment>
<accession>A0ABQ8MII7</accession>
<feature type="transmembrane region" description="Helical" evidence="7">
    <location>
        <begin position="62"/>
        <end position="82"/>
    </location>
</feature>
<dbReference type="Pfam" id="PF06105">
    <property type="entry name" value="Aph-1"/>
    <property type="match status" value="1"/>
</dbReference>
<evidence type="ECO:0000256" key="2">
    <source>
        <dbReference type="ARBA" id="ARBA00005577"/>
    </source>
</evidence>
<proteinExistence type="inferred from homology"/>